<dbReference type="Gene3D" id="3.40.50.2000">
    <property type="entry name" value="Glycogen Phosphorylase B"/>
    <property type="match status" value="2"/>
</dbReference>
<dbReference type="STRING" id="455193.SAMN05421805_1011389"/>
<keyword evidence="3 8" id="KW-0808">Transferase</keyword>
<proteinExistence type="inferred from homology"/>
<feature type="domain" description="Erythromycin biosynthesis protein CIII-like N-terminal" evidence="6">
    <location>
        <begin position="29"/>
        <end position="253"/>
    </location>
</feature>
<evidence type="ECO:0000313" key="8">
    <source>
        <dbReference type="EMBL" id="SFM74718.1"/>
    </source>
</evidence>
<dbReference type="EMBL" id="RBXX01000002">
    <property type="protein sequence ID" value="RKT85762.1"/>
    <property type="molecule type" value="Genomic_DNA"/>
</dbReference>
<evidence type="ECO:0000313" key="10">
    <source>
        <dbReference type="Proteomes" id="UP000270697"/>
    </source>
</evidence>
<dbReference type="Proteomes" id="UP000270697">
    <property type="component" value="Unassembled WGS sequence"/>
</dbReference>
<dbReference type="SUPFAM" id="SSF53756">
    <property type="entry name" value="UDP-Glycosyltransferase/glycogen phosphorylase"/>
    <property type="match status" value="1"/>
</dbReference>
<sequence>MVACSNAVRILFTTAPGYGLTFPIVPLVWAARAAGHEVLVATTGEMVDAAARAGLPVADVLPGHDVWQELIRATGSQEQTPGFERFLAERGLTEAYERLPRDGGPFSLFTLTMTQGSIEVGRAFGADLVVHTTDHPTGRLTAVALGVPVLEVGNRVSWSSRDGSFRTGRNFYDDDELSLTLRAQLGIPDGPPEVIARIDPRPPSMGGLVGDEPDQVDGLPWWPMRFVPFNGGSAVPEWALQRQDRPRIGVTLGTVVPVMSGTSSLSVVVEALGGFDADVVLAGREADLADVSPLPANVRAVGFLPLSAFLPTSSLLVHHGGSGTTAAALHYGVPQLVLPAFADNPMSAERVVDRGVGLSHDPATVDVEAVRAAVRKLLEEPAFGDAAREVSAEMSVQPSPASVLERALAAFPG</sequence>
<evidence type="ECO:0000259" key="5">
    <source>
        <dbReference type="Pfam" id="PF06722"/>
    </source>
</evidence>
<comment type="similarity">
    <text evidence="1">Belongs to the glycosyltransferase 28 family.</text>
</comment>
<dbReference type="CDD" id="cd03784">
    <property type="entry name" value="GT1_Gtf-like"/>
    <property type="match status" value="1"/>
</dbReference>
<dbReference type="FunFam" id="3.40.50.2000:FF:000072">
    <property type="entry name" value="Glycosyl transferase"/>
    <property type="match status" value="1"/>
</dbReference>
<dbReference type="Pfam" id="PF06722">
    <property type="entry name" value="EryCIII-like_C"/>
    <property type="match status" value="1"/>
</dbReference>
<dbReference type="InterPro" id="IPR050426">
    <property type="entry name" value="Glycosyltransferase_28"/>
</dbReference>
<organism evidence="8 9">
    <name type="scientific">Saccharopolyspora antimicrobica</name>
    <dbReference type="NCBI Taxonomy" id="455193"/>
    <lineage>
        <taxon>Bacteria</taxon>
        <taxon>Bacillati</taxon>
        <taxon>Actinomycetota</taxon>
        <taxon>Actinomycetes</taxon>
        <taxon>Pseudonocardiales</taxon>
        <taxon>Pseudonocardiaceae</taxon>
        <taxon>Saccharopolyspora</taxon>
    </lineage>
</organism>
<evidence type="ECO:0000256" key="3">
    <source>
        <dbReference type="ARBA" id="ARBA00022679"/>
    </source>
</evidence>
<dbReference type="EMBL" id="FOUP01000001">
    <property type="protein sequence ID" value="SFM74718.1"/>
    <property type="molecule type" value="Genomic_DNA"/>
</dbReference>
<evidence type="ECO:0000256" key="4">
    <source>
        <dbReference type="ARBA" id="ARBA00023194"/>
    </source>
</evidence>
<dbReference type="PANTHER" id="PTHR48050">
    <property type="entry name" value="STEROL 3-BETA-GLUCOSYLTRANSFERASE"/>
    <property type="match status" value="1"/>
</dbReference>
<accession>A0A1I4TD52</accession>
<dbReference type="PANTHER" id="PTHR48050:SF13">
    <property type="entry name" value="STEROL 3-BETA-GLUCOSYLTRANSFERASE UGT80A2"/>
    <property type="match status" value="1"/>
</dbReference>
<keyword evidence="4" id="KW-0045">Antibiotic biosynthesis</keyword>
<dbReference type="Pfam" id="PF21036">
    <property type="entry name" value="EryCIII-like_N"/>
    <property type="match status" value="1"/>
</dbReference>
<keyword evidence="2" id="KW-0328">Glycosyltransferase</keyword>
<dbReference type="InterPro" id="IPR002213">
    <property type="entry name" value="UDP_glucos_trans"/>
</dbReference>
<evidence type="ECO:0000256" key="2">
    <source>
        <dbReference type="ARBA" id="ARBA00022676"/>
    </source>
</evidence>
<evidence type="ECO:0000259" key="6">
    <source>
        <dbReference type="Pfam" id="PF21036"/>
    </source>
</evidence>
<feature type="domain" description="Erythromycin biosynthesis protein CIII-like C-terminal" evidence="5">
    <location>
        <begin position="268"/>
        <end position="407"/>
    </location>
</feature>
<dbReference type="Proteomes" id="UP000199398">
    <property type="component" value="Unassembled WGS sequence"/>
</dbReference>
<gene>
    <name evidence="7" type="ORF">ATL45_4115</name>
    <name evidence="8" type="ORF">SAMN05421805_1011389</name>
</gene>
<dbReference type="GO" id="GO:0016758">
    <property type="term" value="F:hexosyltransferase activity"/>
    <property type="evidence" value="ECO:0007669"/>
    <property type="project" value="UniProtKB-ARBA"/>
</dbReference>
<evidence type="ECO:0000313" key="9">
    <source>
        <dbReference type="Proteomes" id="UP000199398"/>
    </source>
</evidence>
<dbReference type="InterPro" id="IPR010610">
    <property type="entry name" value="EryCIII-like_C"/>
</dbReference>
<name>A0A1I4TD52_9PSEU</name>
<evidence type="ECO:0000256" key="1">
    <source>
        <dbReference type="ARBA" id="ARBA00006962"/>
    </source>
</evidence>
<reference evidence="7 10" key="2">
    <citation type="submission" date="2018-10" db="EMBL/GenBank/DDBJ databases">
        <title>Sequencing the genomes of 1000 actinobacteria strains.</title>
        <authorList>
            <person name="Klenk H.-P."/>
        </authorList>
    </citation>
    <scope>NUCLEOTIDE SEQUENCE [LARGE SCALE GENOMIC DNA]</scope>
    <source>
        <strain evidence="7 10">DSM 45119</strain>
    </source>
</reference>
<dbReference type="InterPro" id="IPR048284">
    <property type="entry name" value="EryCIII-like_N"/>
</dbReference>
<dbReference type="GO" id="GO:0017000">
    <property type="term" value="P:antibiotic biosynthetic process"/>
    <property type="evidence" value="ECO:0007669"/>
    <property type="project" value="UniProtKB-KW"/>
</dbReference>
<keyword evidence="10" id="KW-1185">Reference proteome</keyword>
<dbReference type="AlphaFoldDB" id="A0A1I4TD52"/>
<protein>
    <submittedName>
        <fullName evidence="7">UDP:flavonoid glycosyltransferase YjiC (YdhE family)</fullName>
    </submittedName>
    <submittedName>
        <fullName evidence="8">UDP:flavonoid glycosyltransferase YjiC, YdhE family</fullName>
    </submittedName>
</protein>
<reference evidence="8 9" key="1">
    <citation type="submission" date="2016-10" db="EMBL/GenBank/DDBJ databases">
        <authorList>
            <person name="de Groot N.N."/>
        </authorList>
    </citation>
    <scope>NUCLEOTIDE SEQUENCE [LARGE SCALE GENOMIC DNA]</scope>
    <source>
        <strain evidence="8 9">CPCC 201259</strain>
    </source>
</reference>
<dbReference type="GO" id="GO:0008194">
    <property type="term" value="F:UDP-glycosyltransferase activity"/>
    <property type="evidence" value="ECO:0007669"/>
    <property type="project" value="InterPro"/>
</dbReference>
<evidence type="ECO:0000313" key="7">
    <source>
        <dbReference type="EMBL" id="RKT85762.1"/>
    </source>
</evidence>